<keyword evidence="1" id="KW-0732">Signal</keyword>
<dbReference type="Proteomes" id="UP001238163">
    <property type="component" value="Unassembled WGS sequence"/>
</dbReference>
<gene>
    <name evidence="2" type="ORF">J3R75_003637</name>
</gene>
<protein>
    <recommendedName>
        <fullName evidence="4">LamG-like jellyroll fold domain-containing protein</fullName>
    </recommendedName>
</protein>
<organism evidence="2 3">
    <name type="scientific">Oligosphaera ethanolica</name>
    <dbReference type="NCBI Taxonomy" id="760260"/>
    <lineage>
        <taxon>Bacteria</taxon>
        <taxon>Pseudomonadati</taxon>
        <taxon>Lentisphaerota</taxon>
        <taxon>Oligosphaeria</taxon>
        <taxon>Oligosphaerales</taxon>
        <taxon>Oligosphaeraceae</taxon>
        <taxon>Oligosphaera</taxon>
    </lineage>
</organism>
<accession>A0AAE3VJF2</accession>
<proteinExistence type="predicted"/>
<feature type="signal peptide" evidence="1">
    <location>
        <begin position="1"/>
        <end position="23"/>
    </location>
</feature>
<sequence length="1216" mass="134739">MRKKTLIVATLATCLALGSLCFAQQSFPPEGWQDVIVSKADDGNGANVTMPGQRAATFRVYADNAQAGQLLQVSLADDHLLIDTRAAFEQGSGKVHIMTYGLDISAAIGKDYTLSVDIDGVPSSKMHLYFEGRATSRNHYYTHKSITLQGRRRVFQYSQELPSDLLDLHLRYDVLTAGVFKFYGAAIYPTPPVPPIPRPEPELLFHASFDDGAAATFAKGQAQPLRADNVNFEDGIKGRAIKMSYQDKSSLEYSLPANVDPIRGTISLWYKPLWKEGDRIRTNDADWRNLFGFARPENRIGSGAIWLWYWNTRLRGDLADDFDGYLTINPPLLSGSWRHIAFTWNEEGAKLYYNGRPAGSASLSDGYSPIKQAMQGARKEYTRGDPFSSFFVGSMFNEEQADGLIDDLKIFSAPLNADAVRNLSMEMIQVTTSLDTLYVLAGKATPVTCTVNNHLSEPLPFSWLLQDSNSKTVAVGQQSLAPTMGSKAIVVDLPASAPGKHQLLIRSEKLAEPVSQDLWVLAAENPEIAAGSDLQLDLVDTLVLDAVPDADRFVSVGQCDIGELAGVKYLEAATAKGSRFALRFQLPDDHHLYCFEIDYPDDKVRTADILVQTSAHRGSEYELQTGYAAGDEYPNQHQILTSRCLYWANARDVSVIFMTARENAPAAVSAIRVYKVASGLPAAPVVKPPAIDGWERVVALYYEDPAINYDFAVSGGSMPGLESMINRTAAYMKYSGQNLLAYPGSWYHGPIGERYNPRGHAQQFLKAFYTKFDAEGLYFMPTINQNTIPVPDGYVTKASLSDGSLHPKAISILDTGKPNPGGWHNSPPNFNIAHPDVMNQITADIDAMIADGKDHPSFKGVVFHLTRHCVLWFGDIQAGYNDYVIDAFTRETGITVPADRQNPLRGKEYATWLNANARDEWIAWRCRTLARWYKDIAARLAAARPDLRLVVNSFMPADNKHPNFTQEDFLDSMNREAGLDARLFADTPNVVICQALVPADYRWREVHAYGSPESQAHQRILDTLPGFYNALNTARWPWIHMHDRYWESAIGSVNKGDKANSLSAPWLNEHTWRVTTINPASYHAMRHYVLPLRYHDLVGFSKGGFLIGTYGMEDYLVPFARAFRALPAKVFSDVESNSAVVKVRQTEYAGKTWFYVVNTDHQPATITLTIAAPQITDLLTNSPAVEHAAGKAALSLAPYQLRSFSAPVGTSISVAQ</sequence>
<comment type="caution">
    <text evidence="2">The sequence shown here is derived from an EMBL/GenBank/DDBJ whole genome shotgun (WGS) entry which is preliminary data.</text>
</comment>
<dbReference type="InterPro" id="IPR013320">
    <property type="entry name" value="ConA-like_dom_sf"/>
</dbReference>
<evidence type="ECO:0000256" key="1">
    <source>
        <dbReference type="SAM" id="SignalP"/>
    </source>
</evidence>
<evidence type="ECO:0000313" key="2">
    <source>
        <dbReference type="EMBL" id="MDQ0291530.1"/>
    </source>
</evidence>
<dbReference type="AlphaFoldDB" id="A0AAE3VJF2"/>
<evidence type="ECO:0008006" key="4">
    <source>
        <dbReference type="Google" id="ProtNLM"/>
    </source>
</evidence>
<dbReference type="SUPFAM" id="SSF49899">
    <property type="entry name" value="Concanavalin A-like lectins/glucanases"/>
    <property type="match status" value="1"/>
</dbReference>
<dbReference type="EMBL" id="JAUSVL010000001">
    <property type="protein sequence ID" value="MDQ0291530.1"/>
    <property type="molecule type" value="Genomic_DNA"/>
</dbReference>
<reference evidence="2" key="1">
    <citation type="submission" date="2023-07" db="EMBL/GenBank/DDBJ databases">
        <title>Genomic Encyclopedia of Type Strains, Phase IV (KMG-IV): sequencing the most valuable type-strain genomes for metagenomic binning, comparative biology and taxonomic classification.</title>
        <authorList>
            <person name="Goeker M."/>
        </authorList>
    </citation>
    <scope>NUCLEOTIDE SEQUENCE</scope>
    <source>
        <strain evidence="2">DSM 24202</strain>
    </source>
</reference>
<dbReference type="Pfam" id="PF13385">
    <property type="entry name" value="Laminin_G_3"/>
    <property type="match status" value="1"/>
</dbReference>
<dbReference type="Gene3D" id="2.60.120.200">
    <property type="match status" value="1"/>
</dbReference>
<keyword evidence="3" id="KW-1185">Reference proteome</keyword>
<feature type="chain" id="PRO_5042022532" description="LamG-like jellyroll fold domain-containing protein" evidence="1">
    <location>
        <begin position="24"/>
        <end position="1216"/>
    </location>
</feature>
<dbReference type="Gene3D" id="3.20.20.80">
    <property type="entry name" value="Glycosidases"/>
    <property type="match status" value="1"/>
</dbReference>
<evidence type="ECO:0000313" key="3">
    <source>
        <dbReference type="Proteomes" id="UP001238163"/>
    </source>
</evidence>
<dbReference type="RefSeq" id="WP_307264445.1">
    <property type="nucleotide sequence ID" value="NZ_JAUSVL010000001.1"/>
</dbReference>
<name>A0AAE3VJF2_9BACT</name>